<feature type="signal peptide" evidence="1">
    <location>
        <begin position="1"/>
        <end position="33"/>
    </location>
</feature>
<dbReference type="Proteomes" id="UP001367316">
    <property type="component" value="Unassembled WGS sequence"/>
</dbReference>
<name>A0ABR1MSL9_9PEZI</name>
<feature type="chain" id="PRO_5046459415" description="Secreted protein" evidence="1">
    <location>
        <begin position="34"/>
        <end position="130"/>
    </location>
</feature>
<evidence type="ECO:0000313" key="2">
    <source>
        <dbReference type="EMBL" id="KAK7605911.1"/>
    </source>
</evidence>
<sequence>MCPISALVAMIHGEPKGFAVHFFSLLLLLVVLAEHVNHDVSQHLQRATSRDEQALQRRIVGRHAFLAHRVEALGEAAHVVEHFVDGGNILALLVGRGEERIGPVVVVVRGGGDGGAAALRGLAVRLVWLL</sequence>
<evidence type="ECO:0008006" key="4">
    <source>
        <dbReference type="Google" id="ProtNLM"/>
    </source>
</evidence>
<comment type="caution">
    <text evidence="2">The sequence shown here is derived from an EMBL/GenBank/DDBJ whole genome shotgun (WGS) entry which is preliminary data.</text>
</comment>
<evidence type="ECO:0000313" key="3">
    <source>
        <dbReference type="Proteomes" id="UP001367316"/>
    </source>
</evidence>
<protein>
    <recommendedName>
        <fullName evidence="4">Secreted protein</fullName>
    </recommendedName>
</protein>
<evidence type="ECO:0000256" key="1">
    <source>
        <dbReference type="SAM" id="SignalP"/>
    </source>
</evidence>
<reference evidence="2 3" key="1">
    <citation type="submission" date="2024-04" db="EMBL/GenBank/DDBJ databases">
        <title>Phyllosticta paracitricarpa is synonymous to the EU quarantine fungus P. citricarpa based on phylogenomic analyses.</title>
        <authorList>
            <consortium name="Lawrence Berkeley National Laboratory"/>
            <person name="Van ingen-buijs V.A."/>
            <person name="Van westerhoven A.C."/>
            <person name="Haridas S."/>
            <person name="Skiadas P."/>
            <person name="Martin F."/>
            <person name="Groenewald J.Z."/>
            <person name="Crous P.W."/>
            <person name="Seidl M.F."/>
        </authorList>
    </citation>
    <scope>NUCLEOTIDE SEQUENCE [LARGE SCALE GENOMIC DNA]</scope>
    <source>
        <strain evidence="2 3">CBS 141358</strain>
    </source>
</reference>
<accession>A0ABR1MSL9</accession>
<dbReference type="EMBL" id="JBBPBF010000061">
    <property type="protein sequence ID" value="KAK7605911.1"/>
    <property type="molecule type" value="Genomic_DNA"/>
</dbReference>
<keyword evidence="1" id="KW-0732">Signal</keyword>
<proteinExistence type="predicted"/>
<keyword evidence="3" id="KW-1185">Reference proteome</keyword>
<gene>
    <name evidence="2" type="ORF">JOL62DRAFT_588646</name>
</gene>
<organism evidence="2 3">
    <name type="scientific">Phyllosticta paracitricarpa</name>
    <dbReference type="NCBI Taxonomy" id="2016321"/>
    <lineage>
        <taxon>Eukaryota</taxon>
        <taxon>Fungi</taxon>
        <taxon>Dikarya</taxon>
        <taxon>Ascomycota</taxon>
        <taxon>Pezizomycotina</taxon>
        <taxon>Dothideomycetes</taxon>
        <taxon>Dothideomycetes incertae sedis</taxon>
        <taxon>Botryosphaeriales</taxon>
        <taxon>Phyllostictaceae</taxon>
        <taxon>Phyllosticta</taxon>
    </lineage>
</organism>